<protein>
    <recommendedName>
        <fullName evidence="1">CAP-associated domain-containing protein</fullName>
    </recommendedName>
</protein>
<dbReference type="STRING" id="1423747.FC69_GL000334"/>
<organism evidence="2 3">
    <name type="scientific">Latilactobacillus fuchuensis DSM 14340 = JCM 11249</name>
    <dbReference type="NCBI Taxonomy" id="1423747"/>
    <lineage>
        <taxon>Bacteria</taxon>
        <taxon>Bacillati</taxon>
        <taxon>Bacillota</taxon>
        <taxon>Bacilli</taxon>
        <taxon>Lactobacillales</taxon>
        <taxon>Lactobacillaceae</taxon>
        <taxon>Latilactobacillus</taxon>
    </lineage>
</organism>
<reference evidence="2 3" key="1">
    <citation type="journal article" date="2015" name="Genome Announc.">
        <title>Expanding the biotechnology potential of lactobacilli through comparative genomics of 213 strains and associated genera.</title>
        <authorList>
            <person name="Sun Z."/>
            <person name="Harris H.M."/>
            <person name="McCann A."/>
            <person name="Guo C."/>
            <person name="Argimon S."/>
            <person name="Zhang W."/>
            <person name="Yang X."/>
            <person name="Jeffery I.B."/>
            <person name="Cooney J.C."/>
            <person name="Kagawa T.F."/>
            <person name="Liu W."/>
            <person name="Song Y."/>
            <person name="Salvetti E."/>
            <person name="Wrobel A."/>
            <person name="Rasinkangas P."/>
            <person name="Parkhill J."/>
            <person name="Rea M.C."/>
            <person name="O'Sullivan O."/>
            <person name="Ritari J."/>
            <person name="Douillard F.P."/>
            <person name="Paul Ross R."/>
            <person name="Yang R."/>
            <person name="Briner A.E."/>
            <person name="Felis G.E."/>
            <person name="de Vos W.M."/>
            <person name="Barrangou R."/>
            <person name="Klaenhammer T.R."/>
            <person name="Caufield P.W."/>
            <person name="Cui Y."/>
            <person name="Zhang H."/>
            <person name="O'Toole P.W."/>
        </authorList>
    </citation>
    <scope>NUCLEOTIDE SEQUENCE [LARGE SCALE GENOMIC DNA]</scope>
    <source>
        <strain evidence="2 3">DSM 14340</strain>
    </source>
</reference>
<dbReference type="Pfam" id="PF14504">
    <property type="entry name" value="CAP_assoc_N"/>
    <property type="match status" value="1"/>
</dbReference>
<evidence type="ECO:0000259" key="1">
    <source>
        <dbReference type="Pfam" id="PF14504"/>
    </source>
</evidence>
<feature type="domain" description="CAP-associated" evidence="1">
    <location>
        <begin position="66"/>
        <end position="204"/>
    </location>
</feature>
<dbReference type="eggNOG" id="COG2340">
    <property type="taxonomic scope" value="Bacteria"/>
</dbReference>
<dbReference type="OrthoDB" id="9783944at2"/>
<proteinExistence type="predicted"/>
<name>A0A0R1RMJ9_9LACO</name>
<dbReference type="PATRIC" id="fig|1423747.3.peg.342"/>
<dbReference type="RefSeq" id="WP_081779510.1">
    <property type="nucleotide sequence ID" value="NZ_AZEX01000070.1"/>
</dbReference>
<gene>
    <name evidence="2" type="ORF">FC69_GL000334</name>
</gene>
<dbReference type="EMBL" id="AZEX01000070">
    <property type="protein sequence ID" value="KRL58464.1"/>
    <property type="molecule type" value="Genomic_DNA"/>
</dbReference>
<evidence type="ECO:0000313" key="2">
    <source>
        <dbReference type="EMBL" id="KRL58464.1"/>
    </source>
</evidence>
<dbReference type="Gene3D" id="3.40.33.10">
    <property type="entry name" value="CAP"/>
    <property type="match status" value="1"/>
</dbReference>
<sequence>MQWVKKSWRWLVALCIWLGILFAWPIVFDTQSPVVKPPASTKTKPRLTHPQNQMLSTAGPAKLIQRPVADLIENYGQPIKQLDNGAETTRWLFHVDSQQYLEATIDQQTNRVEQLVLLGQDQSIAPFKYQQTLNQVTRKMTLAANFEVKLHEQTFQIELNEQQQKQYPLVAFKNGTYAILVMADGHLSTVIYLDANALLQTDLYRVISMTPIPVSDNSVTDAAQNQQAILQQYVQIQRLNQQQPLLTVESLPVDSAFMQQFKAKPARWLTKQGQQRFRQIKQATTDNRYLTTRDFKRGLWPALGLTPTSHLFIWPNQLGTKQLVLNRQTALQSVIKQPDLQHMRLTNINGHTILVLE</sequence>
<accession>A0A0R1RMJ9</accession>
<dbReference type="InterPro" id="IPR029410">
    <property type="entry name" value="CAP_assoc"/>
</dbReference>
<evidence type="ECO:0000313" key="3">
    <source>
        <dbReference type="Proteomes" id="UP000051264"/>
    </source>
</evidence>
<dbReference type="InterPro" id="IPR035940">
    <property type="entry name" value="CAP_sf"/>
</dbReference>
<dbReference type="AlphaFoldDB" id="A0A0R1RMJ9"/>
<dbReference type="Proteomes" id="UP000051264">
    <property type="component" value="Unassembled WGS sequence"/>
</dbReference>
<comment type="caution">
    <text evidence="2">The sequence shown here is derived from an EMBL/GenBank/DDBJ whole genome shotgun (WGS) entry which is preliminary data.</text>
</comment>